<reference evidence="2 3" key="1">
    <citation type="submission" date="2019-12" db="EMBL/GenBank/DDBJ databases">
        <authorList>
            <person name="Li M."/>
        </authorList>
    </citation>
    <scope>NUCLEOTIDE SEQUENCE [LARGE SCALE GENOMIC DNA]</scope>
    <source>
        <strain evidence="2 3">GBMRC 2046</strain>
    </source>
</reference>
<evidence type="ECO:0000313" key="2">
    <source>
        <dbReference type="EMBL" id="MXN64437.1"/>
    </source>
</evidence>
<gene>
    <name evidence="2" type="ORF">GR183_05935</name>
</gene>
<dbReference type="Proteomes" id="UP000433101">
    <property type="component" value="Unassembled WGS sequence"/>
</dbReference>
<keyword evidence="3" id="KW-1185">Reference proteome</keyword>
<dbReference type="SUPFAM" id="SSF141371">
    <property type="entry name" value="PilZ domain-like"/>
    <property type="match status" value="1"/>
</dbReference>
<comment type="caution">
    <text evidence="2">The sequence shown here is derived from an EMBL/GenBank/DDBJ whole genome shotgun (WGS) entry which is preliminary data.</text>
</comment>
<dbReference type="Pfam" id="PF07238">
    <property type="entry name" value="PilZ"/>
    <property type="match status" value="1"/>
</dbReference>
<evidence type="ECO:0000259" key="1">
    <source>
        <dbReference type="Pfam" id="PF07238"/>
    </source>
</evidence>
<organism evidence="2 3">
    <name type="scientific">Stappia sediminis</name>
    <dbReference type="NCBI Taxonomy" id="2692190"/>
    <lineage>
        <taxon>Bacteria</taxon>
        <taxon>Pseudomonadati</taxon>
        <taxon>Pseudomonadota</taxon>
        <taxon>Alphaproteobacteria</taxon>
        <taxon>Hyphomicrobiales</taxon>
        <taxon>Stappiaceae</taxon>
        <taxon>Stappia</taxon>
    </lineage>
</organism>
<dbReference type="Gene3D" id="2.40.10.220">
    <property type="entry name" value="predicted glycosyltransferase like domains"/>
    <property type="match status" value="1"/>
</dbReference>
<dbReference type="InterPro" id="IPR009875">
    <property type="entry name" value="PilZ_domain"/>
</dbReference>
<dbReference type="RefSeq" id="WP_160774656.1">
    <property type="nucleotide sequence ID" value="NZ_WUMV01000002.1"/>
</dbReference>
<feature type="domain" description="PilZ" evidence="1">
    <location>
        <begin position="20"/>
        <end position="82"/>
    </location>
</feature>
<name>A0A7X3LSR4_9HYPH</name>
<evidence type="ECO:0000313" key="3">
    <source>
        <dbReference type="Proteomes" id="UP000433101"/>
    </source>
</evidence>
<accession>A0A7X3LSR4</accession>
<sequence length="85" mass="9885">MSEQDRRIAPRRRTIKGGKIIINGTSVYDCMVRNLSDTGARLKLESTIGIPTEFEFRIVNEDIHVMALVKWRNDREMGVSFERFL</sequence>
<dbReference type="AlphaFoldDB" id="A0A7X3LSR4"/>
<protein>
    <submittedName>
        <fullName evidence="2">PilZ domain-containing protein</fullName>
    </submittedName>
</protein>
<dbReference type="EMBL" id="WUMV01000002">
    <property type="protein sequence ID" value="MXN64437.1"/>
    <property type="molecule type" value="Genomic_DNA"/>
</dbReference>
<proteinExistence type="predicted"/>
<dbReference type="GO" id="GO:0035438">
    <property type="term" value="F:cyclic-di-GMP binding"/>
    <property type="evidence" value="ECO:0007669"/>
    <property type="project" value="InterPro"/>
</dbReference>